<evidence type="ECO:0000313" key="1">
    <source>
        <dbReference type="EMBL" id="KAH3802989.1"/>
    </source>
</evidence>
<dbReference type="AlphaFoldDB" id="A0A9D4FPE8"/>
<organism evidence="1 2">
    <name type="scientific">Dreissena polymorpha</name>
    <name type="common">Zebra mussel</name>
    <name type="synonym">Mytilus polymorpha</name>
    <dbReference type="NCBI Taxonomy" id="45954"/>
    <lineage>
        <taxon>Eukaryota</taxon>
        <taxon>Metazoa</taxon>
        <taxon>Spiralia</taxon>
        <taxon>Lophotrochozoa</taxon>
        <taxon>Mollusca</taxon>
        <taxon>Bivalvia</taxon>
        <taxon>Autobranchia</taxon>
        <taxon>Heteroconchia</taxon>
        <taxon>Euheterodonta</taxon>
        <taxon>Imparidentia</taxon>
        <taxon>Neoheterodontei</taxon>
        <taxon>Myida</taxon>
        <taxon>Dreissenoidea</taxon>
        <taxon>Dreissenidae</taxon>
        <taxon>Dreissena</taxon>
    </lineage>
</organism>
<accession>A0A9D4FPE8</accession>
<gene>
    <name evidence="1" type="ORF">DPMN_156687</name>
</gene>
<comment type="caution">
    <text evidence="1">The sequence shown here is derived from an EMBL/GenBank/DDBJ whole genome shotgun (WGS) entry which is preliminary data.</text>
</comment>
<sequence length="115" mass="13257">MRSGFNSSGCMVCRLSVPYNENESHVPFLECGDHIEILMKNQLTYHHAIVEEFEYLGDGKGKIKVIDAKQIVPLKWKKKNALHPGLIQKIILQMNLLRGIQRLQTALKQERVQMK</sequence>
<keyword evidence="2" id="KW-1185">Reference proteome</keyword>
<dbReference type="Proteomes" id="UP000828390">
    <property type="component" value="Unassembled WGS sequence"/>
</dbReference>
<reference evidence="1" key="1">
    <citation type="journal article" date="2019" name="bioRxiv">
        <title>The Genome of the Zebra Mussel, Dreissena polymorpha: A Resource for Invasive Species Research.</title>
        <authorList>
            <person name="McCartney M.A."/>
            <person name="Auch B."/>
            <person name="Kono T."/>
            <person name="Mallez S."/>
            <person name="Zhang Y."/>
            <person name="Obille A."/>
            <person name="Becker A."/>
            <person name="Abrahante J.E."/>
            <person name="Garbe J."/>
            <person name="Badalamenti J.P."/>
            <person name="Herman A."/>
            <person name="Mangelson H."/>
            <person name="Liachko I."/>
            <person name="Sullivan S."/>
            <person name="Sone E.D."/>
            <person name="Koren S."/>
            <person name="Silverstein K.A.T."/>
            <person name="Beckman K.B."/>
            <person name="Gohl D.M."/>
        </authorList>
    </citation>
    <scope>NUCLEOTIDE SEQUENCE</scope>
    <source>
        <strain evidence="1">Duluth1</strain>
        <tissue evidence="1">Whole animal</tissue>
    </source>
</reference>
<reference evidence="1" key="2">
    <citation type="submission" date="2020-11" db="EMBL/GenBank/DDBJ databases">
        <authorList>
            <person name="McCartney M.A."/>
            <person name="Auch B."/>
            <person name="Kono T."/>
            <person name="Mallez S."/>
            <person name="Becker A."/>
            <person name="Gohl D.M."/>
            <person name="Silverstein K.A.T."/>
            <person name="Koren S."/>
            <person name="Bechman K.B."/>
            <person name="Herman A."/>
            <person name="Abrahante J.E."/>
            <person name="Garbe J."/>
        </authorList>
    </citation>
    <scope>NUCLEOTIDE SEQUENCE</scope>
    <source>
        <strain evidence="1">Duluth1</strain>
        <tissue evidence="1">Whole animal</tissue>
    </source>
</reference>
<evidence type="ECO:0000313" key="2">
    <source>
        <dbReference type="Proteomes" id="UP000828390"/>
    </source>
</evidence>
<proteinExistence type="predicted"/>
<name>A0A9D4FPE8_DREPO</name>
<protein>
    <submittedName>
        <fullName evidence="1">Uncharacterized protein</fullName>
    </submittedName>
</protein>
<dbReference type="EMBL" id="JAIWYP010000007">
    <property type="protein sequence ID" value="KAH3802989.1"/>
    <property type="molecule type" value="Genomic_DNA"/>
</dbReference>